<dbReference type="OrthoDB" id="3221235at2759"/>
<name>A0A0C9VN71_SPHS4</name>
<dbReference type="Proteomes" id="UP000054279">
    <property type="component" value="Unassembled WGS sequence"/>
</dbReference>
<proteinExistence type="predicted"/>
<dbReference type="HOGENOM" id="CLU_018544_3_2_1"/>
<feature type="non-terminal residue" evidence="2">
    <location>
        <position position="127"/>
    </location>
</feature>
<organism evidence="2 3">
    <name type="scientific">Sphaerobolus stellatus (strain SS14)</name>
    <dbReference type="NCBI Taxonomy" id="990650"/>
    <lineage>
        <taxon>Eukaryota</taxon>
        <taxon>Fungi</taxon>
        <taxon>Dikarya</taxon>
        <taxon>Basidiomycota</taxon>
        <taxon>Agaricomycotina</taxon>
        <taxon>Agaricomycetes</taxon>
        <taxon>Phallomycetidae</taxon>
        <taxon>Geastrales</taxon>
        <taxon>Sphaerobolaceae</taxon>
        <taxon>Sphaerobolus</taxon>
    </lineage>
</organism>
<protein>
    <recommendedName>
        <fullName evidence="1">F-box domain-containing protein</fullName>
    </recommendedName>
</protein>
<dbReference type="InterPro" id="IPR001810">
    <property type="entry name" value="F-box_dom"/>
</dbReference>
<gene>
    <name evidence="2" type="ORF">M422DRAFT_230623</name>
</gene>
<evidence type="ECO:0000313" key="2">
    <source>
        <dbReference type="EMBL" id="KIJ39425.1"/>
    </source>
</evidence>
<dbReference type="AlphaFoldDB" id="A0A0C9VN71"/>
<dbReference type="EMBL" id="KN837152">
    <property type="protein sequence ID" value="KIJ39425.1"/>
    <property type="molecule type" value="Genomic_DNA"/>
</dbReference>
<reference evidence="2 3" key="1">
    <citation type="submission" date="2014-06" db="EMBL/GenBank/DDBJ databases">
        <title>Evolutionary Origins and Diversification of the Mycorrhizal Mutualists.</title>
        <authorList>
            <consortium name="DOE Joint Genome Institute"/>
            <consortium name="Mycorrhizal Genomics Consortium"/>
            <person name="Kohler A."/>
            <person name="Kuo A."/>
            <person name="Nagy L.G."/>
            <person name="Floudas D."/>
            <person name="Copeland A."/>
            <person name="Barry K.W."/>
            <person name="Cichocki N."/>
            <person name="Veneault-Fourrey C."/>
            <person name="LaButti K."/>
            <person name="Lindquist E.A."/>
            <person name="Lipzen A."/>
            <person name="Lundell T."/>
            <person name="Morin E."/>
            <person name="Murat C."/>
            <person name="Riley R."/>
            <person name="Ohm R."/>
            <person name="Sun H."/>
            <person name="Tunlid A."/>
            <person name="Henrissat B."/>
            <person name="Grigoriev I.V."/>
            <person name="Hibbett D.S."/>
            <person name="Martin F."/>
        </authorList>
    </citation>
    <scope>NUCLEOTIDE SEQUENCE [LARGE SCALE GENOMIC DNA]</scope>
    <source>
        <strain evidence="2 3">SS14</strain>
    </source>
</reference>
<dbReference type="Pfam" id="PF12937">
    <property type="entry name" value="F-box-like"/>
    <property type="match status" value="1"/>
</dbReference>
<sequence>MDIEYLFKALGTDYTPSSDDTLSISTFLANNSLSKSNFSAKRRILEKNLAIIRAHEQRLDQEASICHAALSPVRHLPNEMMSEIFLYCVPVDSTSEPCHIIPLSSPLVLLHVCRRWRRIALDTPRLF</sequence>
<evidence type="ECO:0000259" key="1">
    <source>
        <dbReference type="Pfam" id="PF12937"/>
    </source>
</evidence>
<feature type="domain" description="F-box" evidence="1">
    <location>
        <begin position="74"/>
        <end position="126"/>
    </location>
</feature>
<keyword evidence="3" id="KW-1185">Reference proteome</keyword>
<accession>A0A0C9VN71</accession>
<dbReference type="Gene3D" id="1.20.1280.50">
    <property type="match status" value="1"/>
</dbReference>
<evidence type="ECO:0000313" key="3">
    <source>
        <dbReference type="Proteomes" id="UP000054279"/>
    </source>
</evidence>